<protein>
    <submittedName>
        <fullName evidence="2">Phosphopantetheine adenylyltransferase</fullName>
    </submittedName>
</protein>
<dbReference type="KEGG" id="mass:CR152_25020"/>
<evidence type="ECO:0000313" key="3">
    <source>
        <dbReference type="Proteomes" id="UP000229897"/>
    </source>
</evidence>
<keyword evidence="1" id="KW-0472">Membrane</keyword>
<accession>A0A2D2DQZ0</accession>
<keyword evidence="1" id="KW-0812">Transmembrane</keyword>
<keyword evidence="1" id="KW-1133">Transmembrane helix</keyword>
<keyword evidence="2" id="KW-0548">Nucleotidyltransferase</keyword>
<dbReference type="GO" id="GO:0016779">
    <property type="term" value="F:nucleotidyltransferase activity"/>
    <property type="evidence" value="ECO:0007669"/>
    <property type="project" value="UniProtKB-KW"/>
</dbReference>
<evidence type="ECO:0000256" key="1">
    <source>
        <dbReference type="SAM" id="Phobius"/>
    </source>
</evidence>
<proteinExistence type="predicted"/>
<keyword evidence="2" id="KW-0808">Transferase</keyword>
<dbReference type="AlphaFoldDB" id="A0A2D2DQZ0"/>
<sequence>MQRLIPAMLIIAALIHLIPVTGVLGELHLAQLYGVRIQDPNLLILMQHRAVMFGLLGLLLVSAALIPAWRPLAYIAGLVSVTSFVMVAWSVGNYNDSIGRVVMADIAVTACLLVALAIDYWPGRFSTA</sequence>
<name>A0A2D2DQZ0_9BURK</name>
<organism evidence="2 3">
    <name type="scientific">Massilia violaceinigra</name>
    <dbReference type="NCBI Taxonomy" id="2045208"/>
    <lineage>
        <taxon>Bacteria</taxon>
        <taxon>Pseudomonadati</taxon>
        <taxon>Pseudomonadota</taxon>
        <taxon>Betaproteobacteria</taxon>
        <taxon>Burkholderiales</taxon>
        <taxon>Oxalobacteraceae</taxon>
        <taxon>Telluria group</taxon>
        <taxon>Massilia</taxon>
    </lineage>
</organism>
<dbReference type="Proteomes" id="UP000229897">
    <property type="component" value="Chromosome"/>
</dbReference>
<keyword evidence="3" id="KW-1185">Reference proteome</keyword>
<feature type="transmembrane region" description="Helical" evidence="1">
    <location>
        <begin position="49"/>
        <end position="66"/>
    </location>
</feature>
<dbReference type="OrthoDB" id="1495227at2"/>
<gene>
    <name evidence="2" type="ORF">CR152_25020</name>
</gene>
<reference evidence="2" key="1">
    <citation type="submission" date="2017-10" db="EMBL/GenBank/DDBJ databases">
        <title>Massilia psychrophilum sp. nov., a novel purple-pigmented bacterium isolated from Tianshan glacier, Xinjiang Municipality, China.</title>
        <authorList>
            <person name="Wang H."/>
        </authorList>
    </citation>
    <scope>NUCLEOTIDE SEQUENCE [LARGE SCALE GENOMIC DNA]</scope>
    <source>
        <strain evidence="2">B2</strain>
    </source>
</reference>
<feature type="transmembrane region" description="Helical" evidence="1">
    <location>
        <begin position="73"/>
        <end position="92"/>
    </location>
</feature>
<dbReference type="EMBL" id="CP024608">
    <property type="protein sequence ID" value="ATQ77396.1"/>
    <property type="molecule type" value="Genomic_DNA"/>
</dbReference>
<feature type="transmembrane region" description="Helical" evidence="1">
    <location>
        <begin position="98"/>
        <end position="121"/>
    </location>
</feature>
<evidence type="ECO:0000313" key="2">
    <source>
        <dbReference type="EMBL" id="ATQ77396.1"/>
    </source>
</evidence>